<dbReference type="InterPro" id="IPR036866">
    <property type="entry name" value="RibonucZ/Hydroxyglut_hydro"/>
</dbReference>
<gene>
    <name evidence="1" type="ORF">GR138_25275</name>
</gene>
<dbReference type="Proteomes" id="UP000435802">
    <property type="component" value="Unassembled WGS sequence"/>
</dbReference>
<reference evidence="1 2" key="1">
    <citation type="submission" date="2019-12" db="EMBL/GenBank/DDBJ databases">
        <title>Shinella kummerowiae sp. nov., a symbiotic bacterium isolated from root nodules of the herbal legume Kummerowia stipulacea.</title>
        <authorList>
            <person name="Gao J."/>
        </authorList>
    </citation>
    <scope>NUCLEOTIDE SEQUENCE [LARGE SCALE GENOMIC DNA]</scope>
    <source>
        <strain evidence="1 2">CCBAU 25048</strain>
    </source>
</reference>
<evidence type="ECO:0000313" key="2">
    <source>
        <dbReference type="Proteomes" id="UP000435802"/>
    </source>
</evidence>
<comment type="caution">
    <text evidence="1">The sequence shown here is derived from an EMBL/GenBank/DDBJ whole genome shotgun (WGS) entry which is preliminary data.</text>
</comment>
<evidence type="ECO:0000313" key="1">
    <source>
        <dbReference type="EMBL" id="MXN48530.1"/>
    </source>
</evidence>
<keyword evidence="2" id="KW-1185">Reference proteome</keyword>
<protein>
    <recommendedName>
        <fullName evidence="3">Pyrroloquinoline quinone biosynthesis protein B</fullName>
    </recommendedName>
</protein>
<organism evidence="1 2">
    <name type="scientific">Shinella kummerowiae</name>
    <dbReference type="NCBI Taxonomy" id="417745"/>
    <lineage>
        <taxon>Bacteria</taxon>
        <taxon>Pseudomonadati</taxon>
        <taxon>Pseudomonadota</taxon>
        <taxon>Alphaproteobacteria</taxon>
        <taxon>Hyphomicrobiales</taxon>
        <taxon>Rhizobiaceae</taxon>
        <taxon>Shinella</taxon>
    </lineage>
</organism>
<evidence type="ECO:0008006" key="3">
    <source>
        <dbReference type="Google" id="ProtNLM"/>
    </source>
</evidence>
<sequence length="56" mass="5692">MIRVPNIRSERGAVRIIVLGAGAGGGLPQWNCGCVQCAAAREGLIPAMTQSTLAVG</sequence>
<dbReference type="AlphaFoldDB" id="A0A6N8SNP6"/>
<dbReference type="SUPFAM" id="SSF56281">
    <property type="entry name" value="Metallo-hydrolase/oxidoreductase"/>
    <property type="match status" value="1"/>
</dbReference>
<accession>A0A6N8SNP6</accession>
<dbReference type="Gene3D" id="3.60.15.10">
    <property type="entry name" value="Ribonuclease Z/Hydroxyacylglutathione hydrolase-like"/>
    <property type="match status" value="1"/>
</dbReference>
<name>A0A6N8SNP6_9HYPH</name>
<dbReference type="EMBL" id="WUMK01000011">
    <property type="protein sequence ID" value="MXN48530.1"/>
    <property type="molecule type" value="Genomic_DNA"/>
</dbReference>
<proteinExistence type="predicted"/>